<dbReference type="Gene3D" id="2.20.140.10">
    <property type="entry name" value="WGR domain"/>
    <property type="match status" value="1"/>
</dbReference>
<keyword evidence="3" id="KW-0227">DNA damage</keyword>
<evidence type="ECO:0000256" key="2">
    <source>
        <dbReference type="ARBA" id="ARBA00022705"/>
    </source>
</evidence>
<evidence type="ECO:0000313" key="7">
    <source>
        <dbReference type="Proteomes" id="UP000590740"/>
    </source>
</evidence>
<protein>
    <submittedName>
        <fullName evidence="6">Bifunctional non-homologous end joining protein LigD</fullName>
        <ecNumber evidence="6">6.5.1.1</ecNumber>
    </submittedName>
</protein>
<dbReference type="EC" id="6.5.1.1" evidence="6"/>
<dbReference type="Pfam" id="PF05406">
    <property type="entry name" value="WGR"/>
    <property type="match status" value="1"/>
</dbReference>
<dbReference type="PANTHER" id="PTHR47810:SF1">
    <property type="entry name" value="DNA LIGASE B"/>
    <property type="match status" value="1"/>
</dbReference>
<evidence type="ECO:0000259" key="5">
    <source>
        <dbReference type="SMART" id="SM00773"/>
    </source>
</evidence>
<dbReference type="GO" id="GO:0003910">
    <property type="term" value="F:DNA ligase (ATP) activity"/>
    <property type="evidence" value="ECO:0007669"/>
    <property type="project" value="UniProtKB-EC"/>
</dbReference>
<dbReference type="RefSeq" id="WP_184340966.1">
    <property type="nucleotide sequence ID" value="NZ_JACHIG010000007.1"/>
</dbReference>
<dbReference type="SMART" id="SM00773">
    <property type="entry name" value="WGR"/>
    <property type="match status" value="1"/>
</dbReference>
<dbReference type="Gene3D" id="3.30.470.30">
    <property type="entry name" value="DNA ligase/mRNA capping enzyme"/>
    <property type="match status" value="1"/>
</dbReference>
<dbReference type="PANTHER" id="PTHR47810">
    <property type="entry name" value="DNA LIGASE"/>
    <property type="match status" value="1"/>
</dbReference>
<dbReference type="AlphaFoldDB" id="A0A7W8DL44"/>
<dbReference type="CDD" id="cd07998">
    <property type="entry name" value="WGR_DNA_ligase"/>
    <property type="match status" value="1"/>
</dbReference>
<dbReference type="EMBL" id="JACHIG010000007">
    <property type="protein sequence ID" value="MBB5033797.1"/>
    <property type="molecule type" value="Genomic_DNA"/>
</dbReference>
<dbReference type="SUPFAM" id="SSF56091">
    <property type="entry name" value="DNA ligase/mRNA capping enzyme, catalytic domain"/>
    <property type="match status" value="1"/>
</dbReference>
<name>A0A7W8DL44_9BACT</name>
<proteinExistence type="predicted"/>
<gene>
    <name evidence="6" type="ORF">HNQ65_003387</name>
</gene>
<dbReference type="Proteomes" id="UP000590740">
    <property type="component" value="Unassembled WGS sequence"/>
</dbReference>
<dbReference type="InterPro" id="IPR021122">
    <property type="entry name" value="RNA_ligase_dom_REL/Rnl2"/>
</dbReference>
<reference evidence="6 7" key="1">
    <citation type="submission" date="2020-08" db="EMBL/GenBank/DDBJ databases">
        <title>Genomic Encyclopedia of Type Strains, Phase IV (KMG-IV): sequencing the most valuable type-strain genomes for metagenomic binning, comparative biology and taxonomic classification.</title>
        <authorList>
            <person name="Goeker M."/>
        </authorList>
    </citation>
    <scope>NUCLEOTIDE SEQUENCE [LARGE SCALE GENOMIC DNA]</scope>
    <source>
        <strain evidence="6 7">DSM 12252</strain>
    </source>
</reference>
<evidence type="ECO:0000256" key="1">
    <source>
        <dbReference type="ARBA" id="ARBA00022598"/>
    </source>
</evidence>
<dbReference type="GO" id="GO:0006281">
    <property type="term" value="P:DNA repair"/>
    <property type="evidence" value="ECO:0007669"/>
    <property type="project" value="UniProtKB-KW"/>
</dbReference>
<dbReference type="GO" id="GO:0006260">
    <property type="term" value="P:DNA replication"/>
    <property type="evidence" value="ECO:0007669"/>
    <property type="project" value="UniProtKB-KW"/>
</dbReference>
<keyword evidence="7" id="KW-1185">Reference proteome</keyword>
<keyword evidence="4" id="KW-0234">DNA repair</keyword>
<dbReference type="Pfam" id="PF09414">
    <property type="entry name" value="RNA_ligase"/>
    <property type="match status" value="1"/>
</dbReference>
<dbReference type="CDD" id="cd06846">
    <property type="entry name" value="Adenylation_DNA_ligase_like"/>
    <property type="match status" value="1"/>
</dbReference>
<feature type="domain" description="WGR" evidence="5">
    <location>
        <begin position="2"/>
        <end position="79"/>
    </location>
</feature>
<keyword evidence="1 6" id="KW-0436">Ligase</keyword>
<dbReference type="InterPro" id="IPR050326">
    <property type="entry name" value="NAD_dep_DNA_ligaseB"/>
</dbReference>
<comment type="caution">
    <text evidence="6">The sequence shown here is derived from an EMBL/GenBank/DDBJ whole genome shotgun (WGS) entry which is preliminary data.</text>
</comment>
<evidence type="ECO:0000256" key="4">
    <source>
        <dbReference type="ARBA" id="ARBA00023204"/>
    </source>
</evidence>
<keyword evidence="2" id="KW-0235">DNA replication</keyword>
<organism evidence="6 7">
    <name type="scientific">Prosthecobacter vanneervenii</name>
    <dbReference type="NCBI Taxonomy" id="48466"/>
    <lineage>
        <taxon>Bacteria</taxon>
        <taxon>Pseudomonadati</taxon>
        <taxon>Verrucomicrobiota</taxon>
        <taxon>Verrucomicrobiia</taxon>
        <taxon>Verrucomicrobiales</taxon>
        <taxon>Verrucomicrobiaceae</taxon>
        <taxon>Prosthecobacter</taxon>
    </lineage>
</organism>
<sequence>MESITLYFREGPSDKVYQASIAPKDDGYHVHFAYGRRGATLNTGSKTQTPVAYSIAKDIYDKLIREKMAKGYKPGAEGVVTPPPESPNKHTSIHCQLLNPLHEQQLDQMLLNPDYWMQEKLDGRRLLIKKDGDQITGINRLGFPTAIPETIAHDAAQYPRDFLLDGEAVGDTFHAFDLLTIGSEDMRPLGFAVRYLRMRDMLNAFDHPHIRLVEVIFPCETADRLQEFKREGKEGVVFKHKDAPYSPGRPNSGGSQLKYKFHETASFIVTKVNGKRSVSLILFDGEKVRQAGNVTIPPNHDVPEPGTVVECRYLYAFKESGSIYQPVYLGARPDIRAAECTTSQLKYKAETDT</sequence>
<accession>A0A7W8DL44</accession>
<evidence type="ECO:0000256" key="3">
    <source>
        <dbReference type="ARBA" id="ARBA00022763"/>
    </source>
</evidence>
<dbReference type="InterPro" id="IPR008893">
    <property type="entry name" value="WGR_domain"/>
</dbReference>
<evidence type="ECO:0000313" key="6">
    <source>
        <dbReference type="EMBL" id="MBB5033797.1"/>
    </source>
</evidence>